<feature type="transmembrane region" description="Helical" evidence="2">
    <location>
        <begin position="478"/>
        <end position="499"/>
    </location>
</feature>
<keyword evidence="2" id="KW-1133">Transmembrane helix</keyword>
<keyword evidence="2" id="KW-0472">Membrane</keyword>
<feature type="transmembrane region" description="Helical" evidence="2">
    <location>
        <begin position="444"/>
        <end position="466"/>
    </location>
</feature>
<feature type="compositionally biased region" description="Low complexity" evidence="1">
    <location>
        <begin position="35"/>
        <end position="47"/>
    </location>
</feature>
<dbReference type="AlphaFoldDB" id="A0A6C7EEM8"/>
<proteinExistence type="predicted"/>
<feature type="transmembrane region" description="Helical" evidence="2">
    <location>
        <begin position="415"/>
        <end position="432"/>
    </location>
</feature>
<feature type="transmembrane region" description="Helical" evidence="2">
    <location>
        <begin position="511"/>
        <end position="529"/>
    </location>
</feature>
<dbReference type="KEGG" id="aym:YM304_33150"/>
<sequence>MQHEGLPPGPQSTPTELKVAAAPSWTPEGDSNDVPNAPNAPKKPAAATRESARRVPINAWFVRWLAISAGALAIGGTGWQIANVVDGDTWSGRLSLLTTAAAVVAGLSVLAWTWIIVENARRLLSIASTHEPPDPMQALAAWIAPFVVAAAAGLSIVFLHSRLSATETAEASPVPLAIALAAIIVTMLVMYRPLYVLSGVTRRLGFASVELARWYWVPVALAIVGSLSLIALNLGGAYGDDFDGVAPAWALGVVAVPPTLIVFGLAIRGGRSVEDAVSQAFDRRAGKKTTGVGRGRMGFWARALRADARPPIDRDLRQRIRLLPGTDVLRLAVVTSVAALALLSIVGAIIMFLFWREASNGVLLQSQQDRAWDTLASLQRVERSIAALLLVVVTIWAFVSVMNVRLATGRRRNPILAAIAWPAAAFGIWRVAERIGDDERIGAVVTGFVLQALILLVPFFLLERAAVAVAASRQPIRFAYGIAVILLVHTQGLVGLSTLDNGSTSDEFGRLAGYLALAALIQLVGTLAITESSHLVAGGARHEADQHNFLAAQRRDVEERATAAHEAKAAAEAARTAEHAAVESAARQAASHAAPGGSGSRTTIAASSPPQF</sequence>
<feature type="compositionally biased region" description="Basic and acidic residues" evidence="1">
    <location>
        <begin position="571"/>
        <end position="581"/>
    </location>
</feature>
<feature type="transmembrane region" description="Helical" evidence="2">
    <location>
        <begin position="171"/>
        <end position="191"/>
    </location>
</feature>
<organism evidence="3 4">
    <name type="scientific">Ilumatobacter coccineus (strain NBRC 103263 / KCTC 29153 / YM16-304)</name>
    <dbReference type="NCBI Taxonomy" id="1313172"/>
    <lineage>
        <taxon>Bacteria</taxon>
        <taxon>Bacillati</taxon>
        <taxon>Actinomycetota</taxon>
        <taxon>Acidimicrobiia</taxon>
        <taxon>Acidimicrobiales</taxon>
        <taxon>Ilumatobacteraceae</taxon>
        <taxon>Ilumatobacter</taxon>
    </lineage>
</organism>
<feature type="region of interest" description="Disordered" evidence="1">
    <location>
        <begin position="571"/>
        <end position="612"/>
    </location>
</feature>
<feature type="transmembrane region" description="Helical" evidence="2">
    <location>
        <begin position="61"/>
        <end position="82"/>
    </location>
</feature>
<feature type="transmembrane region" description="Helical" evidence="2">
    <location>
        <begin position="385"/>
        <end position="403"/>
    </location>
</feature>
<dbReference type="Proteomes" id="UP000011863">
    <property type="component" value="Chromosome"/>
</dbReference>
<feature type="compositionally biased region" description="Low complexity" evidence="1">
    <location>
        <begin position="582"/>
        <end position="595"/>
    </location>
</feature>
<evidence type="ECO:0000313" key="4">
    <source>
        <dbReference type="Proteomes" id="UP000011863"/>
    </source>
</evidence>
<gene>
    <name evidence="3" type="ORF">YM304_33150</name>
</gene>
<evidence type="ECO:0000256" key="2">
    <source>
        <dbReference type="SAM" id="Phobius"/>
    </source>
</evidence>
<feature type="transmembrane region" description="Helical" evidence="2">
    <location>
        <begin position="94"/>
        <end position="117"/>
    </location>
</feature>
<name>A0A6C7EEM8_ILUCY</name>
<feature type="transmembrane region" description="Helical" evidence="2">
    <location>
        <begin position="212"/>
        <end position="234"/>
    </location>
</feature>
<feature type="compositionally biased region" description="Polar residues" evidence="1">
    <location>
        <begin position="601"/>
        <end position="612"/>
    </location>
</feature>
<evidence type="ECO:0000313" key="3">
    <source>
        <dbReference type="EMBL" id="BAN03629.1"/>
    </source>
</evidence>
<keyword evidence="2" id="KW-0812">Transmembrane</keyword>
<feature type="transmembrane region" description="Helical" evidence="2">
    <location>
        <begin position="246"/>
        <end position="267"/>
    </location>
</feature>
<feature type="transmembrane region" description="Helical" evidence="2">
    <location>
        <begin position="138"/>
        <end position="159"/>
    </location>
</feature>
<feature type="transmembrane region" description="Helical" evidence="2">
    <location>
        <begin position="328"/>
        <end position="355"/>
    </location>
</feature>
<accession>A0A6C7EEM8</accession>
<reference evidence="3 4" key="1">
    <citation type="journal article" date="2013" name="Int. J. Syst. Evol. Microbiol.">
        <title>Ilumatobacter nonamiense sp. nov. and Ilumatobacter coccineum sp. nov., isolated from seashore sand.</title>
        <authorList>
            <person name="Matsumoto A."/>
            <person name="Kasai H."/>
            <person name="Matsuo Y."/>
            <person name="Shizuri Y."/>
            <person name="Ichikawa N."/>
            <person name="Fujita N."/>
            <person name="Omura S."/>
            <person name="Takahashi Y."/>
        </authorList>
    </citation>
    <scope>NUCLEOTIDE SEQUENCE [LARGE SCALE GENOMIC DNA]</scope>
    <source>
        <strain evidence="4">NBRC 103263 / KCTC 29153 / YM16-304</strain>
    </source>
</reference>
<dbReference type="EMBL" id="AP012057">
    <property type="protein sequence ID" value="BAN03629.1"/>
    <property type="molecule type" value="Genomic_DNA"/>
</dbReference>
<dbReference type="RefSeq" id="WP_015442876.1">
    <property type="nucleotide sequence ID" value="NC_020520.1"/>
</dbReference>
<feature type="region of interest" description="Disordered" evidence="1">
    <location>
        <begin position="1"/>
        <end position="49"/>
    </location>
</feature>
<keyword evidence="4" id="KW-1185">Reference proteome</keyword>
<evidence type="ECO:0000256" key="1">
    <source>
        <dbReference type="SAM" id="MobiDB-lite"/>
    </source>
</evidence>
<protein>
    <submittedName>
        <fullName evidence="3">Uncharacterized protein</fullName>
    </submittedName>
</protein>